<comment type="caution">
    <text evidence="2">The sequence shown here is derived from an EMBL/GenBank/DDBJ whole genome shotgun (WGS) entry which is preliminary data.</text>
</comment>
<organism evidence="2 3">
    <name type="scientific">Caryophanon tenue</name>
    <dbReference type="NCBI Taxonomy" id="33978"/>
    <lineage>
        <taxon>Bacteria</taxon>
        <taxon>Bacillati</taxon>
        <taxon>Bacillota</taxon>
        <taxon>Bacilli</taxon>
        <taxon>Bacillales</taxon>
        <taxon>Caryophanaceae</taxon>
        <taxon>Caryophanon</taxon>
    </lineage>
</organism>
<dbReference type="RefSeq" id="WP_066542499.1">
    <property type="nucleotide sequence ID" value="NZ_MASJ01000001.1"/>
</dbReference>
<dbReference type="OrthoDB" id="119498at2"/>
<dbReference type="InterPro" id="IPR000182">
    <property type="entry name" value="GNAT_dom"/>
</dbReference>
<dbReference type="AlphaFoldDB" id="A0A1C0YNC1"/>
<evidence type="ECO:0000313" key="3">
    <source>
        <dbReference type="Proteomes" id="UP000093199"/>
    </source>
</evidence>
<accession>A0A1C0YNC1</accession>
<dbReference type="EMBL" id="MASJ01000001">
    <property type="protein sequence ID" value="OCS88675.1"/>
    <property type="molecule type" value="Genomic_DNA"/>
</dbReference>
<dbReference type="PROSITE" id="PS51186">
    <property type="entry name" value="GNAT"/>
    <property type="match status" value="1"/>
</dbReference>
<dbReference type="Proteomes" id="UP000093199">
    <property type="component" value="Unassembled WGS sequence"/>
</dbReference>
<proteinExistence type="predicted"/>
<dbReference type="Pfam" id="PF00583">
    <property type="entry name" value="Acetyltransf_1"/>
    <property type="match status" value="1"/>
</dbReference>
<feature type="domain" description="N-acetyltransferase" evidence="1">
    <location>
        <begin position="1"/>
        <end position="133"/>
    </location>
</feature>
<keyword evidence="3" id="KW-1185">Reference proteome</keyword>
<sequence length="133" mass="15413">MMLRLANKSDITQLGHLKWQALQEYTEINDNDKATFQERYGAFLLMVLTNPDWKIWLAEQNGHIIGHIYAQRVVKKAAFGEEAKYLVKLSNFYTTPVCRKQGILQTLFAAVMAWLQSHQYEYTIINEPTMSIG</sequence>
<dbReference type="STRING" id="33978.A6M13_02180"/>
<evidence type="ECO:0000259" key="1">
    <source>
        <dbReference type="PROSITE" id="PS51186"/>
    </source>
</evidence>
<dbReference type="Gene3D" id="3.40.630.30">
    <property type="match status" value="1"/>
</dbReference>
<dbReference type="SUPFAM" id="SSF55729">
    <property type="entry name" value="Acyl-CoA N-acyltransferases (Nat)"/>
    <property type="match status" value="1"/>
</dbReference>
<protein>
    <recommendedName>
        <fullName evidence="1">N-acetyltransferase domain-containing protein</fullName>
    </recommendedName>
</protein>
<dbReference type="InterPro" id="IPR016181">
    <property type="entry name" value="Acyl_CoA_acyltransferase"/>
</dbReference>
<reference evidence="2 3" key="1">
    <citation type="submission" date="2016-07" db="EMBL/GenBank/DDBJ databases">
        <title>Caryophanon tenue genome sequencing.</title>
        <authorList>
            <person name="Verma A."/>
            <person name="Pal Y."/>
            <person name="Krishnamurthi S."/>
        </authorList>
    </citation>
    <scope>NUCLEOTIDE SEQUENCE [LARGE SCALE GENOMIC DNA]</scope>
    <source>
        <strain evidence="2 3">DSM 14152</strain>
    </source>
</reference>
<gene>
    <name evidence="2" type="ORF">A6M13_02180</name>
</gene>
<name>A0A1C0YNC1_9BACL</name>
<dbReference type="GO" id="GO:0016747">
    <property type="term" value="F:acyltransferase activity, transferring groups other than amino-acyl groups"/>
    <property type="evidence" value="ECO:0007669"/>
    <property type="project" value="InterPro"/>
</dbReference>
<evidence type="ECO:0000313" key="2">
    <source>
        <dbReference type="EMBL" id="OCS88675.1"/>
    </source>
</evidence>
<dbReference type="CDD" id="cd04301">
    <property type="entry name" value="NAT_SF"/>
    <property type="match status" value="1"/>
</dbReference>